<proteinExistence type="predicted"/>
<gene>
    <name evidence="7" type="ORF">MGAL_10B034858</name>
</gene>
<protein>
    <recommendedName>
        <fullName evidence="6">TRPM-like domain-containing protein</fullName>
    </recommendedName>
</protein>
<keyword evidence="8" id="KW-1185">Reference proteome</keyword>
<evidence type="ECO:0000313" key="8">
    <source>
        <dbReference type="Proteomes" id="UP000596742"/>
    </source>
</evidence>
<name>A0A8B6DJY8_MYTGA</name>
<feature type="non-terminal residue" evidence="7">
    <location>
        <position position="492"/>
    </location>
</feature>
<dbReference type="GO" id="GO:0005886">
    <property type="term" value="C:plasma membrane"/>
    <property type="evidence" value="ECO:0007669"/>
    <property type="project" value="TreeGrafter"/>
</dbReference>
<sequence>VLSVDAKFTLAEDQFQTLCRENVYPEAFTYLKEGKGQGFKNARDAVIKISNKLLQGICFSKFGMVTCCKTNATKSMEIKPNGEIPVIESLRVAVISNHVDLAAELWSQCENPLLTALVAHTYLIALADKAESLYEEELHKNLLFHSSFFFFTAVAARKFLSRAIKLLDNLFQKDEDMATKALDYTSEVWGLEEKPLHFGHQFNLEEFISHPSAQKDASKRLFPYEATQQSSNIDTIKNKNLSRECTTFVKVRPQDGNWSPQRILLHFFNLWNMLDLFCIILYIAGFAVHYFDPAMLTHTRRLYSIALFIMFLRLLNVLLLIKRIGIIIIMIKEMVETYGHGLHNINHVLGSDDTECTNNATVWKNDPSIKRCPTSDLIPPVIAATYMMLTNWLLLNIVIAMFSARFDLIKKKSSQKWRFHRHSVVIEYEHKIPSPLNIPFRALTILCLVPCFVCSSCKDNDITGANHQIMLNTQREFAKDIIGRERNGDHMK</sequence>
<keyword evidence="4 5" id="KW-0472">Membrane</keyword>
<keyword evidence="3 5" id="KW-1133">Transmembrane helix</keyword>
<evidence type="ECO:0000256" key="2">
    <source>
        <dbReference type="ARBA" id="ARBA00022692"/>
    </source>
</evidence>
<dbReference type="OrthoDB" id="10344098at2759"/>
<dbReference type="InterPro" id="IPR050927">
    <property type="entry name" value="TRPM"/>
</dbReference>
<comment type="subcellular location">
    <subcellularLocation>
        <location evidence="1">Membrane</location>
        <topology evidence="1">Multi-pass membrane protein</topology>
    </subcellularLocation>
</comment>
<evidence type="ECO:0000256" key="4">
    <source>
        <dbReference type="ARBA" id="ARBA00023136"/>
    </source>
</evidence>
<evidence type="ECO:0000256" key="5">
    <source>
        <dbReference type="SAM" id="Phobius"/>
    </source>
</evidence>
<feature type="transmembrane region" description="Helical" evidence="5">
    <location>
        <begin position="303"/>
        <end position="331"/>
    </location>
</feature>
<dbReference type="GO" id="GO:0005261">
    <property type="term" value="F:monoatomic cation channel activity"/>
    <property type="evidence" value="ECO:0007669"/>
    <property type="project" value="TreeGrafter"/>
</dbReference>
<evidence type="ECO:0000256" key="1">
    <source>
        <dbReference type="ARBA" id="ARBA00004141"/>
    </source>
</evidence>
<evidence type="ECO:0000256" key="3">
    <source>
        <dbReference type="ARBA" id="ARBA00022989"/>
    </source>
</evidence>
<feature type="transmembrane region" description="Helical" evidence="5">
    <location>
        <begin position="389"/>
        <end position="408"/>
    </location>
</feature>
<evidence type="ECO:0000313" key="7">
    <source>
        <dbReference type="EMBL" id="VDI21398.1"/>
    </source>
</evidence>
<feature type="domain" description="TRPM-like" evidence="6">
    <location>
        <begin position="84"/>
        <end position="210"/>
    </location>
</feature>
<dbReference type="PANTHER" id="PTHR13800">
    <property type="entry name" value="TRANSIENT RECEPTOR POTENTIAL CATION CHANNEL, SUBFAMILY M, MEMBER 6"/>
    <property type="match status" value="1"/>
</dbReference>
<dbReference type="Pfam" id="PF25508">
    <property type="entry name" value="TRPM2"/>
    <property type="match status" value="1"/>
</dbReference>
<feature type="transmembrane region" description="Helical" evidence="5">
    <location>
        <begin position="270"/>
        <end position="291"/>
    </location>
</feature>
<dbReference type="InterPro" id="IPR057366">
    <property type="entry name" value="TRPM-like"/>
</dbReference>
<dbReference type="Proteomes" id="UP000596742">
    <property type="component" value="Unassembled WGS sequence"/>
</dbReference>
<dbReference type="EMBL" id="UYJE01003672">
    <property type="protein sequence ID" value="VDI21398.1"/>
    <property type="molecule type" value="Genomic_DNA"/>
</dbReference>
<dbReference type="AlphaFoldDB" id="A0A8B6DJY8"/>
<comment type="caution">
    <text evidence="7">The sequence shown here is derived from an EMBL/GenBank/DDBJ whole genome shotgun (WGS) entry which is preliminary data.</text>
</comment>
<reference evidence="7" key="1">
    <citation type="submission" date="2018-11" db="EMBL/GenBank/DDBJ databases">
        <authorList>
            <person name="Alioto T."/>
            <person name="Alioto T."/>
        </authorList>
    </citation>
    <scope>NUCLEOTIDE SEQUENCE</scope>
</reference>
<dbReference type="PANTHER" id="PTHR13800:SF1">
    <property type="entry name" value="TRANSIENT RECEPTOR POTENTIAL CATION CHANNEL TRPM"/>
    <property type="match status" value="1"/>
</dbReference>
<organism evidence="7 8">
    <name type="scientific">Mytilus galloprovincialis</name>
    <name type="common">Mediterranean mussel</name>
    <dbReference type="NCBI Taxonomy" id="29158"/>
    <lineage>
        <taxon>Eukaryota</taxon>
        <taxon>Metazoa</taxon>
        <taxon>Spiralia</taxon>
        <taxon>Lophotrochozoa</taxon>
        <taxon>Mollusca</taxon>
        <taxon>Bivalvia</taxon>
        <taxon>Autobranchia</taxon>
        <taxon>Pteriomorphia</taxon>
        <taxon>Mytilida</taxon>
        <taxon>Mytiloidea</taxon>
        <taxon>Mytilidae</taxon>
        <taxon>Mytilinae</taxon>
        <taxon>Mytilus</taxon>
    </lineage>
</organism>
<dbReference type="GO" id="GO:0030001">
    <property type="term" value="P:metal ion transport"/>
    <property type="evidence" value="ECO:0007669"/>
    <property type="project" value="TreeGrafter"/>
</dbReference>
<accession>A0A8B6DJY8</accession>
<keyword evidence="2 5" id="KW-0812">Transmembrane</keyword>
<evidence type="ECO:0000259" key="6">
    <source>
        <dbReference type="Pfam" id="PF25508"/>
    </source>
</evidence>